<dbReference type="PROSITE" id="PS50222">
    <property type="entry name" value="EF_HAND_2"/>
    <property type="match status" value="1"/>
</dbReference>
<organism evidence="4 5">
    <name type="scientific">Acanthamoeba castellanii (strain ATCC 30010 / Neff)</name>
    <dbReference type="NCBI Taxonomy" id="1257118"/>
    <lineage>
        <taxon>Eukaryota</taxon>
        <taxon>Amoebozoa</taxon>
        <taxon>Discosea</taxon>
        <taxon>Longamoebia</taxon>
        <taxon>Centramoebida</taxon>
        <taxon>Acanthamoebidae</taxon>
        <taxon>Acanthamoeba</taxon>
    </lineage>
</organism>
<proteinExistence type="predicted"/>
<sequence length="461" mass="51037">METTGELERENARLKEEVALLTRALAAFESPTNSKARRIFELFDADQDGLLDEPELRQLAAHLGEEVGGEGWPAGEGWTFDHFYGWWSAPDEQPPASPTPASSPHHPTLAALRAKLRSKHYMRTVFRLVEKASQAPPPQVQTTTDQTNQTNQPSDKGKAKDRGVEGPADAEADELCKIDVKAQVGPFETAACGAVLSYAFSPDDARQYRKQYQAKDKGALVSLYLTIKEGVDDFELGELAGNLRNILLMTKHNYHCADFKIQVVRENGERTFKITLIFEHNSSLEYIQRLDAQLELSEAPLDEASSEFIRARASLSALVHRSAVDFVRAIMSDGEEQRPNGQRSDLIALFSALRDVDLNLRFDDVGDLFRQAFSDAPVADLRGWPTAKVLVAGLLRSGLSKKDEADAVLRSSYANVKKFLRGLDSLRFQIGSNIFQLKCNNLDIIAFLPTVVELGLSGSST</sequence>
<dbReference type="Proteomes" id="UP000011083">
    <property type="component" value="Unassembled WGS sequence"/>
</dbReference>
<dbReference type="EMBL" id="KB008093">
    <property type="protein sequence ID" value="ELR13435.1"/>
    <property type="molecule type" value="Genomic_DNA"/>
</dbReference>
<feature type="compositionally biased region" description="Low complexity" evidence="2">
    <location>
        <begin position="140"/>
        <end position="154"/>
    </location>
</feature>
<evidence type="ECO:0000313" key="5">
    <source>
        <dbReference type="Proteomes" id="UP000011083"/>
    </source>
</evidence>
<dbReference type="GeneID" id="14913857"/>
<dbReference type="AlphaFoldDB" id="L8GK26"/>
<dbReference type="InterPro" id="IPR002048">
    <property type="entry name" value="EF_hand_dom"/>
</dbReference>
<dbReference type="InterPro" id="IPR018247">
    <property type="entry name" value="EF_Hand_1_Ca_BS"/>
</dbReference>
<evidence type="ECO:0000313" key="4">
    <source>
        <dbReference type="EMBL" id="ELR13435.1"/>
    </source>
</evidence>
<dbReference type="SMART" id="SM00054">
    <property type="entry name" value="EFh"/>
    <property type="match status" value="1"/>
</dbReference>
<dbReference type="PROSITE" id="PS00018">
    <property type="entry name" value="EF_HAND_1"/>
    <property type="match status" value="1"/>
</dbReference>
<protein>
    <submittedName>
        <fullName evidence="4">EF hand domain containing protein</fullName>
    </submittedName>
</protein>
<dbReference type="GO" id="GO:0005509">
    <property type="term" value="F:calcium ion binding"/>
    <property type="evidence" value="ECO:0007669"/>
    <property type="project" value="InterPro"/>
</dbReference>
<evidence type="ECO:0000256" key="2">
    <source>
        <dbReference type="SAM" id="MobiDB-lite"/>
    </source>
</evidence>
<keyword evidence="5" id="KW-1185">Reference proteome</keyword>
<dbReference type="RefSeq" id="XP_004335448.1">
    <property type="nucleotide sequence ID" value="XM_004335400.1"/>
</dbReference>
<dbReference type="VEuPathDB" id="AmoebaDB:ACA1_244850"/>
<feature type="compositionally biased region" description="Basic and acidic residues" evidence="2">
    <location>
        <begin position="155"/>
        <end position="164"/>
    </location>
</feature>
<dbReference type="Gene3D" id="1.10.238.10">
    <property type="entry name" value="EF-hand"/>
    <property type="match status" value="1"/>
</dbReference>
<dbReference type="InterPro" id="IPR011992">
    <property type="entry name" value="EF-hand-dom_pair"/>
</dbReference>
<feature type="region of interest" description="Disordered" evidence="2">
    <location>
        <begin position="130"/>
        <end position="168"/>
    </location>
</feature>
<dbReference type="KEGG" id="acan:ACA1_244850"/>
<evidence type="ECO:0000256" key="1">
    <source>
        <dbReference type="ARBA" id="ARBA00022837"/>
    </source>
</evidence>
<accession>L8GK26</accession>
<gene>
    <name evidence="4" type="ORF">ACA1_244850</name>
</gene>
<dbReference type="OrthoDB" id="448450at2759"/>
<keyword evidence="1" id="KW-0106">Calcium</keyword>
<feature type="domain" description="EF-hand" evidence="3">
    <location>
        <begin position="31"/>
        <end position="66"/>
    </location>
</feature>
<evidence type="ECO:0000259" key="3">
    <source>
        <dbReference type="PROSITE" id="PS50222"/>
    </source>
</evidence>
<name>L8GK26_ACACF</name>
<reference evidence="4 5" key="1">
    <citation type="journal article" date="2013" name="Genome Biol.">
        <title>Genome of Acanthamoeba castellanii highlights extensive lateral gene transfer and early evolution of tyrosine kinase signaling.</title>
        <authorList>
            <person name="Clarke M."/>
            <person name="Lohan A.J."/>
            <person name="Liu B."/>
            <person name="Lagkouvardos I."/>
            <person name="Roy S."/>
            <person name="Zafar N."/>
            <person name="Bertelli C."/>
            <person name="Schilde C."/>
            <person name="Kianianmomeni A."/>
            <person name="Burglin T.R."/>
            <person name="Frech C."/>
            <person name="Turcotte B."/>
            <person name="Kopec K.O."/>
            <person name="Synnott J.M."/>
            <person name="Choo C."/>
            <person name="Paponov I."/>
            <person name="Finkler A."/>
            <person name="Soon Heng Tan C."/>
            <person name="Hutchins A.P."/>
            <person name="Weinmeier T."/>
            <person name="Rattei T."/>
            <person name="Chu J.S."/>
            <person name="Gimenez G."/>
            <person name="Irimia M."/>
            <person name="Rigden D.J."/>
            <person name="Fitzpatrick D.A."/>
            <person name="Lorenzo-Morales J."/>
            <person name="Bateman A."/>
            <person name="Chiu C.H."/>
            <person name="Tang P."/>
            <person name="Hegemann P."/>
            <person name="Fromm H."/>
            <person name="Raoult D."/>
            <person name="Greub G."/>
            <person name="Miranda-Saavedra D."/>
            <person name="Chen N."/>
            <person name="Nash P."/>
            <person name="Ginger M.L."/>
            <person name="Horn M."/>
            <person name="Schaap P."/>
            <person name="Caler L."/>
            <person name="Loftus B."/>
        </authorList>
    </citation>
    <scope>NUCLEOTIDE SEQUENCE [LARGE SCALE GENOMIC DNA]</scope>
    <source>
        <strain evidence="4 5">Neff</strain>
    </source>
</reference>
<dbReference type="SUPFAM" id="SSF47473">
    <property type="entry name" value="EF-hand"/>
    <property type="match status" value="1"/>
</dbReference>